<proteinExistence type="predicted"/>
<evidence type="ECO:0000256" key="4">
    <source>
        <dbReference type="ARBA" id="ARBA00023136"/>
    </source>
</evidence>
<comment type="subcellular location">
    <subcellularLocation>
        <location evidence="1">Membrane</location>
        <topology evidence="1">Multi-pass membrane protein</topology>
    </subcellularLocation>
</comment>
<comment type="caution">
    <text evidence="6">The sequence shown here is derived from an EMBL/GenBank/DDBJ whole genome shotgun (WGS) entry which is preliminary data.</text>
</comment>
<evidence type="ECO:0000256" key="5">
    <source>
        <dbReference type="SAM" id="Phobius"/>
    </source>
</evidence>
<keyword evidence="4 5" id="KW-0472">Membrane</keyword>
<dbReference type="PANTHER" id="PTHR21215">
    <property type="entry name" value="LD36024P"/>
    <property type="match status" value="1"/>
</dbReference>
<accession>A0A7J7JDL6</accession>
<dbReference type="GO" id="GO:0016020">
    <property type="term" value="C:membrane"/>
    <property type="evidence" value="ECO:0007669"/>
    <property type="project" value="UniProtKB-SubCell"/>
</dbReference>
<feature type="transmembrane region" description="Helical" evidence="5">
    <location>
        <begin position="224"/>
        <end position="248"/>
    </location>
</feature>
<dbReference type="Gene3D" id="1.20.140.150">
    <property type="match status" value="1"/>
</dbReference>
<evidence type="ECO:0000256" key="3">
    <source>
        <dbReference type="ARBA" id="ARBA00022989"/>
    </source>
</evidence>
<feature type="transmembrane region" description="Helical" evidence="5">
    <location>
        <begin position="162"/>
        <end position="180"/>
    </location>
</feature>
<dbReference type="Proteomes" id="UP000593567">
    <property type="component" value="Unassembled WGS sequence"/>
</dbReference>
<keyword evidence="3 5" id="KW-1133">Transmembrane helix</keyword>
<feature type="transmembrane region" description="Helical" evidence="5">
    <location>
        <begin position="12"/>
        <end position="32"/>
    </location>
</feature>
<keyword evidence="7" id="KW-1185">Reference proteome</keyword>
<dbReference type="PANTHER" id="PTHR21215:SF0">
    <property type="entry name" value="LD36024P"/>
    <property type="match status" value="1"/>
</dbReference>
<evidence type="ECO:0000313" key="7">
    <source>
        <dbReference type="Proteomes" id="UP000593567"/>
    </source>
</evidence>
<evidence type="ECO:0000256" key="2">
    <source>
        <dbReference type="ARBA" id="ARBA00022692"/>
    </source>
</evidence>
<organism evidence="6 7">
    <name type="scientific">Bugula neritina</name>
    <name type="common">Brown bryozoan</name>
    <name type="synonym">Sertularia neritina</name>
    <dbReference type="NCBI Taxonomy" id="10212"/>
    <lineage>
        <taxon>Eukaryota</taxon>
        <taxon>Metazoa</taxon>
        <taxon>Spiralia</taxon>
        <taxon>Lophotrochozoa</taxon>
        <taxon>Bryozoa</taxon>
        <taxon>Gymnolaemata</taxon>
        <taxon>Cheilostomatida</taxon>
        <taxon>Flustrina</taxon>
        <taxon>Buguloidea</taxon>
        <taxon>Bugulidae</taxon>
        <taxon>Bugula</taxon>
    </lineage>
</organism>
<evidence type="ECO:0000256" key="1">
    <source>
        <dbReference type="ARBA" id="ARBA00004141"/>
    </source>
</evidence>
<evidence type="ECO:0000313" key="6">
    <source>
        <dbReference type="EMBL" id="KAF6024379.1"/>
    </source>
</evidence>
<feature type="transmembrane region" description="Helical" evidence="5">
    <location>
        <begin position="119"/>
        <end position="141"/>
    </location>
</feature>
<protein>
    <submittedName>
        <fullName evidence="6">Uncharacterized protein</fullName>
    </submittedName>
</protein>
<gene>
    <name evidence="6" type="ORF">EB796_017291</name>
</gene>
<dbReference type="InterPro" id="IPR004031">
    <property type="entry name" value="PMP22/EMP/MP20/Claudin"/>
</dbReference>
<dbReference type="Pfam" id="PF13903">
    <property type="entry name" value="Claudin_2"/>
    <property type="match status" value="1"/>
</dbReference>
<dbReference type="AlphaFoldDB" id="A0A7J7JDL6"/>
<name>A0A7J7JDL6_BUGNE</name>
<reference evidence="6" key="1">
    <citation type="submission" date="2020-06" db="EMBL/GenBank/DDBJ databases">
        <title>Draft genome of Bugula neritina, a colonial animal packing powerful symbionts and potential medicines.</title>
        <authorList>
            <person name="Rayko M."/>
        </authorList>
    </citation>
    <scope>NUCLEOTIDE SEQUENCE [LARGE SCALE GENOMIC DNA]</scope>
    <source>
        <strain evidence="6">Kwan_BN1</strain>
    </source>
</reference>
<dbReference type="EMBL" id="VXIV02002585">
    <property type="protein sequence ID" value="KAF6024379.1"/>
    <property type="molecule type" value="Genomic_DNA"/>
</dbReference>
<sequence>MGTTLGKGMRKPVQAVGAVFAVIGLTLLLLAITTSHWVTIDINRDATPALSGGGLSSYSRDRGIYKECWKDSEVENLITSSTYRYGKSAVCLNLDLEVWDTSRDTELTSDYKTWQGLQVGMWAMFGVCGLFIFLALVLYCYTLCQHINNYEWKSGCKASAGLMLGSIFFNVLAMALFHGAENLERNTVTDSGLELQAPYPSFFETDHSQDLINRTLRVYGWSYALSWCAVACELLAAVLFMVVSCCYVKSTNKSKTLVYSKSKQSTVVVGQRNPAYDVVHEKVVVAPPKVYVVEDDYYQHGRGTFDPYSHGQPQNGYSTRYSYDKGWMVE</sequence>
<keyword evidence="2 5" id="KW-0812">Transmembrane</keyword>